<proteinExistence type="predicted"/>
<dbReference type="Pfam" id="PF02796">
    <property type="entry name" value="HTH_7"/>
    <property type="match status" value="1"/>
</dbReference>
<evidence type="ECO:0000259" key="1">
    <source>
        <dbReference type="Pfam" id="PF02796"/>
    </source>
</evidence>
<protein>
    <submittedName>
        <fullName evidence="2">Hin recombinase</fullName>
    </submittedName>
</protein>
<dbReference type="CDD" id="cd00569">
    <property type="entry name" value="HTH_Hin_like"/>
    <property type="match status" value="1"/>
</dbReference>
<dbReference type="Gene3D" id="1.10.10.60">
    <property type="entry name" value="Homeodomain-like"/>
    <property type="match status" value="1"/>
</dbReference>
<dbReference type="InterPro" id="IPR006120">
    <property type="entry name" value="Resolvase_HTH_dom"/>
</dbReference>
<dbReference type="Proteomes" id="UP001299235">
    <property type="component" value="Unassembled WGS sequence"/>
</dbReference>
<dbReference type="EMBL" id="JAJEQE010000021">
    <property type="protein sequence ID" value="MCC2149133.1"/>
    <property type="molecule type" value="Genomic_DNA"/>
</dbReference>
<reference evidence="2 3" key="1">
    <citation type="submission" date="2021-10" db="EMBL/GenBank/DDBJ databases">
        <title>Anaerobic single-cell dispensing facilitates the cultivation of human gut bacteria.</title>
        <authorList>
            <person name="Afrizal A."/>
        </authorList>
    </citation>
    <scope>NUCLEOTIDE SEQUENCE [LARGE SCALE GENOMIC DNA]</scope>
    <source>
        <strain evidence="2 3">CLA-AA-H246</strain>
    </source>
</reference>
<keyword evidence="3" id="KW-1185">Reference proteome</keyword>
<evidence type="ECO:0000313" key="3">
    <source>
        <dbReference type="Proteomes" id="UP001299235"/>
    </source>
</evidence>
<sequence length="199" mass="23772">MGTTFENEILEIFGTTDLEQLKKISRDVASYNQKKQRNISGRKNSFTEIQAAEMVALYSHGESISDLARKYQVSRQTIYNQLKRAHRFSEDPDVKMRMNFMNHNDLCTTIDIDFRHEKITIHNYTEQILLRAFGVIENPDWKDFEYFLEDRCFPRTRDHAKEILREMNLPFYDPLLIVEKTQGRMEGDHQWIMILKKEE</sequence>
<feature type="domain" description="Resolvase HTH" evidence="1">
    <location>
        <begin position="41"/>
        <end position="79"/>
    </location>
</feature>
<accession>A0ABS8EWC8</accession>
<evidence type="ECO:0000313" key="2">
    <source>
        <dbReference type="EMBL" id="MCC2149133.1"/>
    </source>
</evidence>
<dbReference type="SUPFAM" id="SSF46689">
    <property type="entry name" value="Homeodomain-like"/>
    <property type="match status" value="1"/>
</dbReference>
<gene>
    <name evidence="2" type="ORF">LKD42_07670</name>
</gene>
<dbReference type="InterPro" id="IPR009057">
    <property type="entry name" value="Homeodomain-like_sf"/>
</dbReference>
<dbReference type="RefSeq" id="WP_248835320.1">
    <property type="nucleotide sequence ID" value="NZ_JAJEQE010000021.1"/>
</dbReference>
<organism evidence="2 3">
    <name type="scientific">Hominisplanchenecus faecis</name>
    <dbReference type="NCBI Taxonomy" id="2885351"/>
    <lineage>
        <taxon>Bacteria</taxon>
        <taxon>Bacillati</taxon>
        <taxon>Bacillota</taxon>
        <taxon>Clostridia</taxon>
        <taxon>Lachnospirales</taxon>
        <taxon>Lachnospiraceae</taxon>
        <taxon>Hominisplanchenecus</taxon>
    </lineage>
</organism>
<comment type="caution">
    <text evidence="2">The sequence shown here is derived from an EMBL/GenBank/DDBJ whole genome shotgun (WGS) entry which is preliminary data.</text>
</comment>
<name>A0ABS8EWC8_9FIRM</name>